<sequence length="234" mass="25215">MGTRLAADGVEENGTVKTEVWKSANKRITKKEKKKENKKQHKEKKQQSGGRLINPMASQMIPIAVVLSLLLPSSLAVVICEDLPLDLCAFSISSAGHRCILESYRTKDGGEQTKNQCKTSDVVVERVSDWIETDECVRACGVDRTAKGISSDALLDSQFTGKLCSSTCFESCPNIVDLYFNLAAAEGVFLPDLCHARRSNPHRSMVELLSSGAASGPVAAASEIADEFAPPPSA</sequence>
<feature type="compositionally biased region" description="Basic residues" evidence="1">
    <location>
        <begin position="24"/>
        <end position="44"/>
    </location>
</feature>
<feature type="region of interest" description="Disordered" evidence="1">
    <location>
        <begin position="21"/>
        <end position="53"/>
    </location>
</feature>
<keyword evidence="3" id="KW-1185">Reference proteome</keyword>
<dbReference type="InterPro" id="IPR009489">
    <property type="entry name" value="PAR1"/>
</dbReference>
<dbReference type="Pfam" id="PF06521">
    <property type="entry name" value="PAR1"/>
    <property type="match status" value="1"/>
</dbReference>
<accession>A0AAV7GEP2</accession>
<evidence type="ECO:0000313" key="3">
    <source>
        <dbReference type="Proteomes" id="UP000775213"/>
    </source>
</evidence>
<gene>
    <name evidence="2" type="ORF">IEQ34_016083</name>
</gene>
<dbReference type="PANTHER" id="PTHR33649">
    <property type="entry name" value="PAR1 PROTEIN"/>
    <property type="match status" value="1"/>
</dbReference>
<dbReference type="PANTHER" id="PTHR33649:SF4">
    <property type="entry name" value="PAR1 PROTEIN"/>
    <property type="match status" value="1"/>
</dbReference>
<dbReference type="EMBL" id="JAGFBR010000015">
    <property type="protein sequence ID" value="KAH0454159.1"/>
    <property type="molecule type" value="Genomic_DNA"/>
</dbReference>
<proteinExistence type="predicted"/>
<dbReference type="Proteomes" id="UP000775213">
    <property type="component" value="Unassembled WGS sequence"/>
</dbReference>
<protein>
    <recommendedName>
        <fullName evidence="4">PAR1 protein</fullName>
    </recommendedName>
</protein>
<evidence type="ECO:0008006" key="4">
    <source>
        <dbReference type="Google" id="ProtNLM"/>
    </source>
</evidence>
<organism evidence="2 3">
    <name type="scientific">Dendrobium chrysotoxum</name>
    <name type="common">Orchid</name>
    <dbReference type="NCBI Taxonomy" id="161865"/>
    <lineage>
        <taxon>Eukaryota</taxon>
        <taxon>Viridiplantae</taxon>
        <taxon>Streptophyta</taxon>
        <taxon>Embryophyta</taxon>
        <taxon>Tracheophyta</taxon>
        <taxon>Spermatophyta</taxon>
        <taxon>Magnoliopsida</taxon>
        <taxon>Liliopsida</taxon>
        <taxon>Asparagales</taxon>
        <taxon>Orchidaceae</taxon>
        <taxon>Epidendroideae</taxon>
        <taxon>Malaxideae</taxon>
        <taxon>Dendrobiinae</taxon>
        <taxon>Dendrobium</taxon>
    </lineage>
</organism>
<comment type="caution">
    <text evidence="2">The sequence shown here is derived from an EMBL/GenBank/DDBJ whole genome shotgun (WGS) entry which is preliminary data.</text>
</comment>
<name>A0AAV7GEP2_DENCH</name>
<evidence type="ECO:0000313" key="2">
    <source>
        <dbReference type="EMBL" id="KAH0454159.1"/>
    </source>
</evidence>
<dbReference type="AlphaFoldDB" id="A0AAV7GEP2"/>
<reference evidence="2 3" key="1">
    <citation type="journal article" date="2021" name="Hortic Res">
        <title>Chromosome-scale assembly of the Dendrobium chrysotoxum genome enhances the understanding of orchid evolution.</title>
        <authorList>
            <person name="Zhang Y."/>
            <person name="Zhang G.Q."/>
            <person name="Zhang D."/>
            <person name="Liu X.D."/>
            <person name="Xu X.Y."/>
            <person name="Sun W.H."/>
            <person name="Yu X."/>
            <person name="Zhu X."/>
            <person name="Wang Z.W."/>
            <person name="Zhao X."/>
            <person name="Zhong W.Y."/>
            <person name="Chen H."/>
            <person name="Yin W.L."/>
            <person name="Huang T."/>
            <person name="Niu S.C."/>
            <person name="Liu Z.J."/>
        </authorList>
    </citation>
    <scope>NUCLEOTIDE SEQUENCE [LARGE SCALE GENOMIC DNA]</scope>
    <source>
        <strain evidence="2">Lindl</strain>
    </source>
</reference>
<evidence type="ECO:0000256" key="1">
    <source>
        <dbReference type="SAM" id="MobiDB-lite"/>
    </source>
</evidence>